<feature type="signal peptide" evidence="4">
    <location>
        <begin position="1"/>
        <end position="27"/>
    </location>
</feature>
<evidence type="ECO:0000313" key="6">
    <source>
        <dbReference type="EMBL" id="PRY32954.1"/>
    </source>
</evidence>
<name>A0A2T0SHQ6_9ACTN</name>
<proteinExistence type="predicted"/>
<accession>A0A2T0SHQ6</accession>
<evidence type="ECO:0000256" key="1">
    <source>
        <dbReference type="ARBA" id="ARBA00022512"/>
    </source>
</evidence>
<protein>
    <submittedName>
        <fullName evidence="6">Small secreted domain DUF320</fullName>
    </submittedName>
</protein>
<feature type="chain" id="PRO_5015659113" evidence="4">
    <location>
        <begin position="28"/>
        <end position="76"/>
    </location>
</feature>
<dbReference type="Pfam" id="PF03777">
    <property type="entry name" value="ChpA-C"/>
    <property type="match status" value="1"/>
</dbReference>
<dbReference type="Proteomes" id="UP000239209">
    <property type="component" value="Unassembled WGS sequence"/>
</dbReference>
<gene>
    <name evidence="6" type="ORF">CLV70_101113</name>
</gene>
<dbReference type="InterPro" id="IPR005528">
    <property type="entry name" value="ChpA-H"/>
</dbReference>
<sequence length="76" mass="7162">MKLVKGLLLGAGTVAAALVLTAGPASAYGHDDDGDTNVGVLNGNSVVVPVHIPVNVCGNAIAVLGIAGAGAICGNG</sequence>
<keyword evidence="7" id="KW-1185">Reference proteome</keyword>
<evidence type="ECO:0000256" key="4">
    <source>
        <dbReference type="SAM" id="SignalP"/>
    </source>
</evidence>
<organism evidence="6 7">
    <name type="scientific">Pseudosporangium ferrugineum</name>
    <dbReference type="NCBI Taxonomy" id="439699"/>
    <lineage>
        <taxon>Bacteria</taxon>
        <taxon>Bacillati</taxon>
        <taxon>Actinomycetota</taxon>
        <taxon>Actinomycetes</taxon>
        <taxon>Micromonosporales</taxon>
        <taxon>Micromonosporaceae</taxon>
        <taxon>Pseudosporangium</taxon>
    </lineage>
</organism>
<evidence type="ECO:0000256" key="3">
    <source>
        <dbReference type="ARBA" id="ARBA00023087"/>
    </source>
</evidence>
<keyword evidence="1" id="KW-0134">Cell wall</keyword>
<keyword evidence="4" id="KW-0732">Signal</keyword>
<reference evidence="6 7" key="1">
    <citation type="submission" date="2018-03" db="EMBL/GenBank/DDBJ databases">
        <title>Genomic Encyclopedia of Archaeal and Bacterial Type Strains, Phase II (KMG-II): from individual species to whole genera.</title>
        <authorList>
            <person name="Goeker M."/>
        </authorList>
    </citation>
    <scope>NUCLEOTIDE SEQUENCE [LARGE SCALE GENOMIC DNA]</scope>
    <source>
        <strain evidence="6 7">DSM 45348</strain>
    </source>
</reference>
<comment type="caution">
    <text evidence="6">The sequence shown here is derived from an EMBL/GenBank/DDBJ whole genome shotgun (WGS) entry which is preliminary data.</text>
</comment>
<keyword evidence="2" id="KW-0130">Cell adhesion</keyword>
<evidence type="ECO:0000256" key="2">
    <source>
        <dbReference type="ARBA" id="ARBA00022889"/>
    </source>
</evidence>
<dbReference type="PROSITE" id="PS51884">
    <property type="entry name" value="CHAPLIN"/>
    <property type="match status" value="1"/>
</dbReference>
<feature type="domain" description="Chaplin" evidence="5">
    <location>
        <begin position="37"/>
        <end position="76"/>
    </location>
</feature>
<dbReference type="RefSeq" id="WP_106124322.1">
    <property type="nucleotide sequence ID" value="NZ_PVZG01000001.1"/>
</dbReference>
<dbReference type="AlphaFoldDB" id="A0A2T0SHQ6"/>
<evidence type="ECO:0000259" key="5">
    <source>
        <dbReference type="PROSITE" id="PS51884"/>
    </source>
</evidence>
<dbReference type="EMBL" id="PVZG01000001">
    <property type="protein sequence ID" value="PRY32954.1"/>
    <property type="molecule type" value="Genomic_DNA"/>
</dbReference>
<dbReference type="GO" id="GO:0007155">
    <property type="term" value="P:cell adhesion"/>
    <property type="evidence" value="ECO:0007669"/>
    <property type="project" value="UniProtKB-KW"/>
</dbReference>
<keyword evidence="1" id="KW-0964">Secreted</keyword>
<evidence type="ECO:0000313" key="7">
    <source>
        <dbReference type="Proteomes" id="UP000239209"/>
    </source>
</evidence>
<keyword evidence="3" id="KW-0034">Amyloid</keyword>